<organism evidence="3 4">
    <name type="scientific">Olsenella absiana</name>
    <dbReference type="NCBI Taxonomy" id="3115222"/>
    <lineage>
        <taxon>Bacteria</taxon>
        <taxon>Bacillati</taxon>
        <taxon>Actinomycetota</taxon>
        <taxon>Coriobacteriia</taxon>
        <taxon>Coriobacteriales</taxon>
        <taxon>Atopobiaceae</taxon>
        <taxon>Olsenella</taxon>
    </lineage>
</organism>
<feature type="transmembrane region" description="Helical" evidence="2">
    <location>
        <begin position="43"/>
        <end position="63"/>
    </location>
</feature>
<feature type="transmembrane region" description="Helical" evidence="2">
    <location>
        <begin position="75"/>
        <end position="96"/>
    </location>
</feature>
<keyword evidence="2" id="KW-1133">Transmembrane helix</keyword>
<evidence type="ECO:0000256" key="2">
    <source>
        <dbReference type="SAM" id="Phobius"/>
    </source>
</evidence>
<feature type="region of interest" description="Disordered" evidence="1">
    <location>
        <begin position="130"/>
        <end position="149"/>
    </location>
</feature>
<dbReference type="RefSeq" id="WP_330957827.1">
    <property type="nucleotide sequence ID" value="NZ_JAZGJQ010000003.1"/>
</dbReference>
<evidence type="ECO:0000256" key="1">
    <source>
        <dbReference type="SAM" id="MobiDB-lite"/>
    </source>
</evidence>
<protein>
    <submittedName>
        <fullName evidence="3">Uncharacterized protein</fullName>
    </submittedName>
</protein>
<feature type="transmembrane region" description="Helical" evidence="2">
    <location>
        <begin position="12"/>
        <end position="31"/>
    </location>
</feature>
<evidence type="ECO:0000313" key="3">
    <source>
        <dbReference type="EMBL" id="MEE6147059.1"/>
    </source>
</evidence>
<keyword evidence="2" id="KW-0472">Membrane</keyword>
<sequence>MDASISQMRQGHWLLAACCALYLAWWAIFFWPKVSGGEAQGAIRGVGVAAILGAAACGLLGATRTCAGAAQLVRGGAVPAVAVGSVVLYLVLLAVTTRAFGRQPTTELVLFVAWLGMELLCAWALGSAGRGGAAARPRSPWRSQSRASS</sequence>
<feature type="transmembrane region" description="Helical" evidence="2">
    <location>
        <begin position="108"/>
        <end position="128"/>
    </location>
</feature>
<gene>
    <name evidence="3" type="ORF">VXJ25_03465</name>
</gene>
<dbReference type="EMBL" id="JAZGJQ010000003">
    <property type="protein sequence ID" value="MEE6147059.1"/>
    <property type="molecule type" value="Genomic_DNA"/>
</dbReference>
<keyword evidence="4" id="KW-1185">Reference proteome</keyword>
<reference evidence="3 4" key="1">
    <citation type="submission" date="2024-01" db="EMBL/GenBank/DDBJ databases">
        <title>Description of Olsenella sp. nov., isolated from pig feces.</title>
        <authorList>
            <person name="Chang Y.-H."/>
        </authorList>
    </citation>
    <scope>NUCLEOTIDE SEQUENCE [LARGE SCALE GENOMIC DNA]</scope>
    <source>
        <strain evidence="3 4">YH-ols2223</strain>
    </source>
</reference>
<proteinExistence type="predicted"/>
<accession>A0ABU7R9E4</accession>
<comment type="caution">
    <text evidence="3">The sequence shown here is derived from an EMBL/GenBank/DDBJ whole genome shotgun (WGS) entry which is preliminary data.</text>
</comment>
<name>A0ABU7R9E4_9ACTN</name>
<evidence type="ECO:0000313" key="4">
    <source>
        <dbReference type="Proteomes" id="UP001332931"/>
    </source>
</evidence>
<dbReference type="Proteomes" id="UP001332931">
    <property type="component" value="Unassembled WGS sequence"/>
</dbReference>
<keyword evidence="2" id="KW-0812">Transmembrane</keyword>